<dbReference type="Proteomes" id="UP000887013">
    <property type="component" value="Unassembled WGS sequence"/>
</dbReference>
<proteinExistence type="predicted"/>
<dbReference type="AlphaFoldDB" id="A0A8X6QRR8"/>
<organism evidence="2 3">
    <name type="scientific">Nephila pilipes</name>
    <name type="common">Giant wood spider</name>
    <name type="synonym">Nephila maculata</name>
    <dbReference type="NCBI Taxonomy" id="299642"/>
    <lineage>
        <taxon>Eukaryota</taxon>
        <taxon>Metazoa</taxon>
        <taxon>Ecdysozoa</taxon>
        <taxon>Arthropoda</taxon>
        <taxon>Chelicerata</taxon>
        <taxon>Arachnida</taxon>
        <taxon>Araneae</taxon>
        <taxon>Araneomorphae</taxon>
        <taxon>Entelegynae</taxon>
        <taxon>Araneoidea</taxon>
        <taxon>Nephilidae</taxon>
        <taxon>Nephila</taxon>
    </lineage>
</organism>
<sequence length="152" mass="17234">METTPLLTQTQKARHLDVCVASSYRTSTSFYTVGPRSRVSGVSGQQQQHHGEEETPQHGPAHAMSLHPSPFSRRYSSEDYPPPCWNKTPHLSTPSLCCNNSERESLVSGLVRYLPSTRDVPVGEFVLYPCASIDYLTWREFFFLFLPSRHCD</sequence>
<evidence type="ECO:0000313" key="3">
    <source>
        <dbReference type="Proteomes" id="UP000887013"/>
    </source>
</evidence>
<keyword evidence="3" id="KW-1185">Reference proteome</keyword>
<feature type="region of interest" description="Disordered" evidence="1">
    <location>
        <begin position="35"/>
        <end position="75"/>
    </location>
</feature>
<evidence type="ECO:0000313" key="2">
    <source>
        <dbReference type="EMBL" id="GFU27630.1"/>
    </source>
</evidence>
<evidence type="ECO:0000256" key="1">
    <source>
        <dbReference type="SAM" id="MobiDB-lite"/>
    </source>
</evidence>
<comment type="caution">
    <text evidence="2">The sequence shown here is derived from an EMBL/GenBank/DDBJ whole genome shotgun (WGS) entry which is preliminary data.</text>
</comment>
<dbReference type="EMBL" id="BMAW01128829">
    <property type="protein sequence ID" value="GFU27630.1"/>
    <property type="molecule type" value="Genomic_DNA"/>
</dbReference>
<reference evidence="2" key="1">
    <citation type="submission" date="2020-08" db="EMBL/GenBank/DDBJ databases">
        <title>Multicomponent nature underlies the extraordinary mechanical properties of spider dragline silk.</title>
        <authorList>
            <person name="Kono N."/>
            <person name="Nakamura H."/>
            <person name="Mori M."/>
            <person name="Yoshida Y."/>
            <person name="Ohtoshi R."/>
            <person name="Malay A.D."/>
            <person name="Moran D.A.P."/>
            <person name="Tomita M."/>
            <person name="Numata K."/>
            <person name="Arakawa K."/>
        </authorList>
    </citation>
    <scope>NUCLEOTIDE SEQUENCE</scope>
</reference>
<name>A0A8X6QRR8_NEPPI</name>
<protein>
    <submittedName>
        <fullName evidence="2">Uncharacterized protein</fullName>
    </submittedName>
</protein>
<accession>A0A8X6QRR8</accession>
<gene>
    <name evidence="2" type="ORF">NPIL_55731</name>
</gene>